<dbReference type="FunFam" id="2.60.40.60:FF:000274">
    <property type="entry name" value="neural-cadherin isoform X9"/>
    <property type="match status" value="1"/>
</dbReference>
<evidence type="ECO:0000256" key="6">
    <source>
        <dbReference type="ARBA" id="ARBA00022737"/>
    </source>
</evidence>
<feature type="domain" description="Cadherin" evidence="15">
    <location>
        <begin position="604"/>
        <end position="708"/>
    </location>
</feature>
<dbReference type="SUPFAM" id="SSF49313">
    <property type="entry name" value="Cadherin-like"/>
    <property type="match status" value="12"/>
</dbReference>
<dbReference type="SMART" id="SM00112">
    <property type="entry name" value="CA"/>
    <property type="match status" value="11"/>
</dbReference>
<name>A0A2S2Q0Y3_9HEMI</name>
<dbReference type="GO" id="GO:0001736">
    <property type="term" value="P:establishment of planar polarity"/>
    <property type="evidence" value="ECO:0007669"/>
    <property type="project" value="UniProtKB-ARBA"/>
</dbReference>
<accession>A0A2S2Q0Y3</accession>
<dbReference type="GO" id="GO:0000902">
    <property type="term" value="P:cell morphogenesis"/>
    <property type="evidence" value="ECO:0007669"/>
    <property type="project" value="UniProtKB-ARBA"/>
</dbReference>
<evidence type="ECO:0000256" key="9">
    <source>
        <dbReference type="ARBA" id="ARBA00022989"/>
    </source>
</evidence>
<dbReference type="GO" id="GO:0005911">
    <property type="term" value="C:cell-cell junction"/>
    <property type="evidence" value="ECO:0007669"/>
    <property type="project" value="UniProtKB-ARBA"/>
</dbReference>
<keyword evidence="6" id="KW-0677">Repeat</keyword>
<feature type="signal peptide" evidence="14">
    <location>
        <begin position="1"/>
        <end position="34"/>
    </location>
</feature>
<sequence>MKKNTCGGSGVMLLKAAVWTAALIAVCRVPGADCSDGVSLSPHMHHNIAILPSDVYPGFGIKQFTSDNKYAYFRLLETGFSQFFAVLKDGLLMTTTDLSLLVKRPVNLVVLEESPNTTFTHNMQLFVLEKREMLRFSDDAYPDGRVSENRAPGARVKGVPVLHAFGEGVAGLPIRYAIVDGNDDGAFTLKTAENIAGNITNKSYYKGVHLVTKRPLDREQKPAYDLIVQAADGSGIDKAYTKIHVDVTDENDNSPVFVQDLYKINVDGFSLGLDNGTVGPGQYSVVGRVEATDADGDHVAYRLASPSAAVVVVPQTGQLLVSDDVLRSREYFECQLTVDAHDLRTPSRVSEQPARVWIQYNFVVLDDDMLMQDFNLYDDAAVADHRVYKRRVTRAVRPTKRIEFTETDGEQEGRSVFPLEKETEKETFKIRDENPWVTVEPNGAVRVKKKWDYEELGPEKTIDFWVTITNAGVGDTDNQRVIIHVKDVNDEPPYFINRPLPMQAVVQLNAPPNTPIFTLQARDPDTDHSIHYFIVRDRTGGRFEVDERSGVVRTRGTDPFQLDMEYVLYVKAEDQNGRMDERRFQSTPEERLSIVGGKRAPQFYMQSYEAEIPENQRKDSDIISVKAKSFADREIRYTLKAQGQGAGTFNIGPTSGIVKLAKELDFEDLRQPHVYSLIVTATEDSGGFSTSVELTIRVTDVNDNAPKFELPDYQAHNVDEDIPLGTSILKVKAMDADSGENAEIEYNVSDDHFAVDASGIVNNNKQLDADNNNAYYEFVLTAKDKGEPPKTGTATIRIYTKNKNDEEPKFSQQVYTPNVDENAGPNTLVTTVVASDKDGDNVRFGFVGSGTSSGQFVIEEITGVIRLHSKSISLERDKYELNVTAVDDGACCMNGAATIHTSTAVVVVFITDVNDNKPVFRECAKYNPKVEEGAPNGSPVLKVHATDEDKGVNGQVKYSIVQQPNQKGTKFTVDEETGEVSTNKVFDREGDDGKFVSVTIKATDQGDPSLEGVCSFTVEITDVNDNPPLFDRQKYVENVKQDASIGTNILRVSASDEDADNNGAIVYSLSAPYPGDDLDYFEIQPESGWIVLKKPLDRETYKLEATAQDKGYPPLSRSVEVQIDVVDRANNPPVWDHVVYGPIYIKENKPVGAKVVSIKASSGIEGNPTVFYRLMPGSTAQTNKFHTFYLQQRPDNGFTWADIKVNHPLDYETIKEYNLTIRVENNGAQQLASEATVYIMLEDVNDEIPLFTEREQETVLEGEPIGTKVTQVNAIDKDGTFPNNRVYYYVVDSPRNEGKDYFEINTETGEVFTKIVFDREKQGAYALEVEARDGAPSARPNNGDAPNSVSKFIRIGIADKNDNPPYFDKALYEAEVDENEDIQHTVLTVTAKDHDESSRIRYEITGGNLGGAFAVKNMTGAIYVAGPLDYETRKRVSDEIHYYLHHPSHTNQYTNFKYILRMIHQIVS</sequence>
<evidence type="ECO:0000256" key="4">
    <source>
        <dbReference type="ARBA" id="ARBA00022692"/>
    </source>
</evidence>
<feature type="domain" description="Cadherin" evidence="15">
    <location>
        <begin position="1251"/>
        <end position="1367"/>
    </location>
</feature>
<protein>
    <submittedName>
        <fullName evidence="16">Neural-cadherin</fullName>
    </submittedName>
</protein>
<feature type="domain" description="Cadherin" evidence="15">
    <location>
        <begin position="146"/>
        <end position="257"/>
    </location>
</feature>
<evidence type="ECO:0000256" key="3">
    <source>
        <dbReference type="ARBA" id="ARBA00022536"/>
    </source>
</evidence>
<comment type="subcellular location">
    <subcellularLocation>
        <location evidence="1">Cell membrane</location>
        <topology evidence="1">Single-pass type I membrane protein</topology>
    </subcellularLocation>
</comment>
<evidence type="ECO:0000256" key="2">
    <source>
        <dbReference type="ARBA" id="ARBA00022475"/>
    </source>
</evidence>
<feature type="domain" description="Cadherin" evidence="15">
    <location>
        <begin position="498"/>
        <end position="603"/>
    </location>
</feature>
<feature type="domain" description="Cadherin" evidence="15">
    <location>
        <begin position="401"/>
        <end position="495"/>
    </location>
</feature>
<dbReference type="GO" id="GO:0005509">
    <property type="term" value="F:calcium ion binding"/>
    <property type="evidence" value="ECO:0007669"/>
    <property type="project" value="UniProtKB-UniRule"/>
</dbReference>
<feature type="domain" description="Cadherin" evidence="15">
    <location>
        <begin position="922"/>
        <end position="1030"/>
    </location>
</feature>
<dbReference type="FunFam" id="2.60.40.60:FF:000184">
    <property type="entry name" value="neural-cadherin isoform X12"/>
    <property type="match status" value="1"/>
</dbReference>
<proteinExistence type="predicted"/>
<dbReference type="GO" id="GO:0044331">
    <property type="term" value="P:cell-cell adhesion mediated by cadherin"/>
    <property type="evidence" value="ECO:0007669"/>
    <property type="project" value="UniProtKB-ARBA"/>
</dbReference>
<dbReference type="CDD" id="cd11304">
    <property type="entry name" value="Cadherin_repeat"/>
    <property type="match status" value="11"/>
</dbReference>
<dbReference type="GO" id="GO:0008104">
    <property type="term" value="P:intracellular protein localization"/>
    <property type="evidence" value="ECO:0007669"/>
    <property type="project" value="UniProtKB-ARBA"/>
</dbReference>
<dbReference type="InterPro" id="IPR050971">
    <property type="entry name" value="Cadherin-domain_protein"/>
</dbReference>
<keyword evidence="8" id="KW-0130">Cell adhesion</keyword>
<reference evidence="16" key="1">
    <citation type="submission" date="2018-04" db="EMBL/GenBank/DDBJ databases">
        <title>Transcriptome assembly of Sipha flava.</title>
        <authorList>
            <person name="Scully E.D."/>
            <person name="Geib S.M."/>
            <person name="Palmer N.A."/>
            <person name="Koch K."/>
            <person name="Bradshaw J."/>
            <person name="Heng-Moss T."/>
            <person name="Sarath G."/>
        </authorList>
    </citation>
    <scope>NUCLEOTIDE SEQUENCE</scope>
</reference>
<evidence type="ECO:0000256" key="1">
    <source>
        <dbReference type="ARBA" id="ARBA00004251"/>
    </source>
</evidence>
<keyword evidence="5 14" id="KW-0732">Signal</keyword>
<dbReference type="InterPro" id="IPR015919">
    <property type="entry name" value="Cadherin-like_sf"/>
</dbReference>
<feature type="domain" description="Cadherin" evidence="15">
    <location>
        <begin position="1368"/>
        <end position="1444"/>
    </location>
</feature>
<dbReference type="Pfam" id="PF00028">
    <property type="entry name" value="Cadherin"/>
    <property type="match status" value="9"/>
</dbReference>
<feature type="domain" description="Cadherin" evidence="15">
    <location>
        <begin position="811"/>
        <end position="920"/>
    </location>
</feature>
<dbReference type="InterPro" id="IPR020894">
    <property type="entry name" value="Cadherin_CS"/>
</dbReference>
<feature type="domain" description="Cadherin" evidence="15">
    <location>
        <begin position="710"/>
        <end position="810"/>
    </location>
</feature>
<keyword evidence="2" id="KW-1003">Cell membrane</keyword>
<dbReference type="FunFam" id="2.60.40.60:FF:000033">
    <property type="entry name" value="FAT atypical cadherin 1"/>
    <property type="match status" value="1"/>
</dbReference>
<dbReference type="GO" id="GO:0030425">
    <property type="term" value="C:dendrite"/>
    <property type="evidence" value="ECO:0007669"/>
    <property type="project" value="UniProtKB-ARBA"/>
</dbReference>
<dbReference type="OrthoDB" id="6079678at2759"/>
<keyword evidence="7 13" id="KW-0106">Calcium</keyword>
<dbReference type="GO" id="GO:0005886">
    <property type="term" value="C:plasma membrane"/>
    <property type="evidence" value="ECO:0007669"/>
    <property type="project" value="UniProtKB-SubCell"/>
</dbReference>
<keyword evidence="4" id="KW-0812">Transmembrane</keyword>
<dbReference type="PANTHER" id="PTHR24025:SF23">
    <property type="entry name" value="NEURAL-CADHERIN"/>
    <property type="match status" value="1"/>
</dbReference>
<dbReference type="GO" id="GO:0007156">
    <property type="term" value="P:homophilic cell adhesion via plasma membrane adhesion molecules"/>
    <property type="evidence" value="ECO:0007669"/>
    <property type="project" value="InterPro"/>
</dbReference>
<dbReference type="PANTHER" id="PTHR24025">
    <property type="entry name" value="DESMOGLEIN FAMILY MEMBER"/>
    <property type="match status" value="1"/>
</dbReference>
<evidence type="ECO:0000256" key="8">
    <source>
        <dbReference type="ARBA" id="ARBA00022889"/>
    </source>
</evidence>
<dbReference type="GO" id="GO:0007163">
    <property type="term" value="P:establishment or maintenance of cell polarity"/>
    <property type="evidence" value="ECO:0007669"/>
    <property type="project" value="UniProtKB-ARBA"/>
</dbReference>
<dbReference type="PROSITE" id="PS00232">
    <property type="entry name" value="CADHERIN_1"/>
    <property type="match status" value="4"/>
</dbReference>
<evidence type="ECO:0000256" key="5">
    <source>
        <dbReference type="ARBA" id="ARBA00022729"/>
    </source>
</evidence>
<feature type="chain" id="PRO_5015689459" evidence="14">
    <location>
        <begin position="35"/>
        <end position="1468"/>
    </location>
</feature>
<evidence type="ECO:0000256" key="10">
    <source>
        <dbReference type="ARBA" id="ARBA00023136"/>
    </source>
</evidence>
<keyword evidence="9" id="KW-1133">Transmembrane helix</keyword>
<keyword evidence="10" id="KW-0472">Membrane</keyword>
<dbReference type="PRINTS" id="PR00205">
    <property type="entry name" value="CADHERIN"/>
</dbReference>
<dbReference type="FunFam" id="2.60.40.60:FF:000192">
    <property type="entry name" value="neural-cadherin isoform X8"/>
    <property type="match status" value="1"/>
</dbReference>
<evidence type="ECO:0000256" key="7">
    <source>
        <dbReference type="ARBA" id="ARBA00022837"/>
    </source>
</evidence>
<dbReference type="FunFam" id="2.60.40.60:FF:000199">
    <property type="entry name" value="neural-cadherin isoform X1"/>
    <property type="match status" value="1"/>
</dbReference>
<keyword evidence="11" id="KW-1015">Disulfide bond</keyword>
<gene>
    <name evidence="16" type="primary">CadN_0</name>
    <name evidence="16" type="ORF">g.109871</name>
</gene>
<evidence type="ECO:0000256" key="11">
    <source>
        <dbReference type="ARBA" id="ARBA00023157"/>
    </source>
</evidence>
<feature type="domain" description="Cadherin" evidence="15">
    <location>
        <begin position="1031"/>
        <end position="1135"/>
    </location>
</feature>
<keyword evidence="12" id="KW-0325">Glycoprotein</keyword>
<dbReference type="FunFam" id="2.60.40.60:FF:000283">
    <property type="entry name" value="neural-cadherin isoform X9"/>
    <property type="match status" value="1"/>
</dbReference>
<keyword evidence="3" id="KW-0245">EGF-like domain</keyword>
<dbReference type="InterPro" id="IPR002126">
    <property type="entry name" value="Cadherin-like_dom"/>
</dbReference>
<evidence type="ECO:0000256" key="13">
    <source>
        <dbReference type="PROSITE-ProRule" id="PRU00043"/>
    </source>
</evidence>
<dbReference type="Gene3D" id="2.60.40.60">
    <property type="entry name" value="Cadherins"/>
    <property type="match status" value="12"/>
</dbReference>
<evidence type="ECO:0000313" key="16">
    <source>
        <dbReference type="EMBL" id="MBY71425.1"/>
    </source>
</evidence>
<dbReference type="FunFam" id="2.60.40.60:FF:000222">
    <property type="entry name" value="neural-cadherin isoform X3"/>
    <property type="match status" value="1"/>
</dbReference>
<evidence type="ECO:0000256" key="12">
    <source>
        <dbReference type="ARBA" id="ARBA00023180"/>
    </source>
</evidence>
<dbReference type="GO" id="GO:0048468">
    <property type="term" value="P:cell development"/>
    <property type="evidence" value="ECO:0007669"/>
    <property type="project" value="UniProtKB-ARBA"/>
</dbReference>
<dbReference type="PROSITE" id="PS50268">
    <property type="entry name" value="CADHERIN_2"/>
    <property type="match status" value="11"/>
</dbReference>
<feature type="domain" description="Cadherin" evidence="15">
    <location>
        <begin position="1145"/>
        <end position="1251"/>
    </location>
</feature>
<organism evidence="16">
    <name type="scientific">Sipha flava</name>
    <name type="common">yellow sugarcane aphid</name>
    <dbReference type="NCBI Taxonomy" id="143950"/>
    <lineage>
        <taxon>Eukaryota</taxon>
        <taxon>Metazoa</taxon>
        <taxon>Ecdysozoa</taxon>
        <taxon>Arthropoda</taxon>
        <taxon>Hexapoda</taxon>
        <taxon>Insecta</taxon>
        <taxon>Pterygota</taxon>
        <taxon>Neoptera</taxon>
        <taxon>Paraneoptera</taxon>
        <taxon>Hemiptera</taxon>
        <taxon>Sternorrhyncha</taxon>
        <taxon>Aphidomorpha</taxon>
        <taxon>Aphidoidea</taxon>
        <taxon>Aphididae</taxon>
        <taxon>Sipha</taxon>
    </lineage>
</organism>
<evidence type="ECO:0000256" key="14">
    <source>
        <dbReference type="SAM" id="SignalP"/>
    </source>
</evidence>
<dbReference type="FunFam" id="2.60.40.60:FF:000058">
    <property type="entry name" value="FAT atypical cadherin 3"/>
    <property type="match status" value="1"/>
</dbReference>
<dbReference type="FunFam" id="2.60.40.60:FF:000209">
    <property type="entry name" value="neural-cadherin isoform X1"/>
    <property type="match status" value="1"/>
</dbReference>
<dbReference type="EMBL" id="GGMS01002222">
    <property type="protein sequence ID" value="MBY71425.1"/>
    <property type="molecule type" value="Transcribed_RNA"/>
</dbReference>
<evidence type="ECO:0000259" key="15">
    <source>
        <dbReference type="PROSITE" id="PS50268"/>
    </source>
</evidence>